<feature type="signal peptide" evidence="2">
    <location>
        <begin position="1"/>
        <end position="28"/>
    </location>
</feature>
<dbReference type="Pfam" id="PF07676">
    <property type="entry name" value="PD40"/>
    <property type="match status" value="1"/>
</dbReference>
<dbReference type="RefSeq" id="WP_130493492.1">
    <property type="nucleotide sequence ID" value="NZ_SGXD01000003.1"/>
</dbReference>
<name>A0A4Q7NPY8_9ACTN</name>
<organism evidence="3 4">
    <name type="scientific">Motilibacter rhizosphaerae</name>
    <dbReference type="NCBI Taxonomy" id="598652"/>
    <lineage>
        <taxon>Bacteria</taxon>
        <taxon>Bacillati</taxon>
        <taxon>Actinomycetota</taxon>
        <taxon>Actinomycetes</taxon>
        <taxon>Motilibacterales</taxon>
        <taxon>Motilibacteraceae</taxon>
        <taxon>Motilibacter</taxon>
    </lineage>
</organism>
<evidence type="ECO:0000256" key="1">
    <source>
        <dbReference type="ARBA" id="ARBA00009820"/>
    </source>
</evidence>
<gene>
    <name evidence="3" type="ORF">EV189_2787</name>
</gene>
<keyword evidence="2" id="KW-0732">Signal</keyword>
<feature type="chain" id="PRO_5020858125" evidence="2">
    <location>
        <begin position="29"/>
        <end position="430"/>
    </location>
</feature>
<proteinExistence type="inferred from homology"/>
<dbReference type="InterPro" id="IPR011042">
    <property type="entry name" value="6-blade_b-propeller_TolB-like"/>
</dbReference>
<dbReference type="Gene3D" id="2.120.10.30">
    <property type="entry name" value="TolB, C-terminal domain"/>
    <property type="match status" value="1"/>
</dbReference>
<dbReference type="OrthoDB" id="39703at2"/>
<reference evidence="3 4" key="1">
    <citation type="submission" date="2019-02" db="EMBL/GenBank/DDBJ databases">
        <title>Genomic Encyclopedia of Type Strains, Phase IV (KMG-IV): sequencing the most valuable type-strain genomes for metagenomic binning, comparative biology and taxonomic classification.</title>
        <authorList>
            <person name="Goeker M."/>
        </authorList>
    </citation>
    <scope>NUCLEOTIDE SEQUENCE [LARGE SCALE GENOMIC DNA]</scope>
    <source>
        <strain evidence="3 4">DSM 45622</strain>
    </source>
</reference>
<accession>A0A4Q7NPY8</accession>
<protein>
    <submittedName>
        <fullName evidence="3">WD40 repeat protein</fullName>
    </submittedName>
</protein>
<evidence type="ECO:0000313" key="3">
    <source>
        <dbReference type="EMBL" id="RZS87361.1"/>
    </source>
</evidence>
<comment type="caution">
    <text evidence="3">The sequence shown here is derived from an EMBL/GenBank/DDBJ whole genome shotgun (WGS) entry which is preliminary data.</text>
</comment>
<dbReference type="InterPro" id="IPR011659">
    <property type="entry name" value="WD40"/>
</dbReference>
<sequence length="430" mass="44636">MRSKRLAVVTAIAVLAPAGLLAAPSAAAADRTPVVGNGPSYQALTTGRGRDVVFSSEATNLVPDDRNGATDVFLRNVKAGRTLLVSASVHGGTGNGLSYDPSVSDDGRYVAFSSSATDLVPGDVRPPDDPLVGNFVRDTVLGTTRRIPFPTPSGTPLETAASHPRISGDGRYVAFTADSAEFTSTPFYPEQVYRVDLQTGERRLVSATSSGAPGDDGSRVSDISADGRYVVFETVAAAFGARSLSDWQIVRKDMVTGAVVTVGSSPFELSPYSAGPTGAVVDAGGGTVAYERRMYEPEDGPPWRTPVVVRDVAPGTDRLLGLPPDPDGNGSALHPSLSEHGREVVYDSTTPGLTPDDPDGAGTDVFLTSLAPGGGTRLVAADAELPDISGNAAYVIFRTRDALVPSDTNGTYDFYRKDLATGAVDLVSVG</sequence>
<evidence type="ECO:0000256" key="2">
    <source>
        <dbReference type="SAM" id="SignalP"/>
    </source>
</evidence>
<comment type="similarity">
    <text evidence="1">Belongs to the TolB family.</text>
</comment>
<dbReference type="Proteomes" id="UP000293638">
    <property type="component" value="Unassembled WGS sequence"/>
</dbReference>
<dbReference type="SUPFAM" id="SSF82171">
    <property type="entry name" value="DPP6 N-terminal domain-like"/>
    <property type="match status" value="1"/>
</dbReference>
<dbReference type="EMBL" id="SGXD01000003">
    <property type="protein sequence ID" value="RZS87361.1"/>
    <property type="molecule type" value="Genomic_DNA"/>
</dbReference>
<dbReference type="AlphaFoldDB" id="A0A4Q7NPY8"/>
<evidence type="ECO:0000313" key="4">
    <source>
        <dbReference type="Proteomes" id="UP000293638"/>
    </source>
</evidence>
<dbReference type="PANTHER" id="PTHR36842">
    <property type="entry name" value="PROTEIN TOLB HOMOLOG"/>
    <property type="match status" value="1"/>
</dbReference>
<keyword evidence="4" id="KW-1185">Reference proteome</keyword>